<name>A0ABQ4UKI7_9HYPH</name>
<gene>
    <name evidence="1" type="ORF">LNAOJCKE_4548</name>
</gene>
<reference evidence="1" key="1">
    <citation type="journal article" date="2021" name="Front. Microbiol.">
        <title>Comprehensive Comparative Genomics and Phenotyping of Methylobacterium Species.</title>
        <authorList>
            <person name="Alessa O."/>
            <person name="Ogura Y."/>
            <person name="Fujitani Y."/>
            <person name="Takami H."/>
            <person name="Hayashi T."/>
            <person name="Sahin N."/>
            <person name="Tani A."/>
        </authorList>
    </citation>
    <scope>NUCLEOTIDE SEQUENCE</scope>
    <source>
        <strain evidence="1">NBRC 15686</strain>
    </source>
</reference>
<proteinExistence type="predicted"/>
<dbReference type="RefSeq" id="WP_238228054.1">
    <property type="nucleotide sequence ID" value="NZ_BAAADH010000103.1"/>
</dbReference>
<comment type="caution">
    <text evidence="1">The sequence shown here is derived from an EMBL/GenBank/DDBJ whole genome shotgun (WGS) entry which is preliminary data.</text>
</comment>
<evidence type="ECO:0000313" key="1">
    <source>
        <dbReference type="EMBL" id="GJE67317.1"/>
    </source>
</evidence>
<evidence type="ECO:0000313" key="2">
    <source>
        <dbReference type="Proteomes" id="UP001055039"/>
    </source>
</evidence>
<organism evidence="1 2">
    <name type="scientific">Methylorubrum aminovorans</name>
    <dbReference type="NCBI Taxonomy" id="269069"/>
    <lineage>
        <taxon>Bacteria</taxon>
        <taxon>Pseudomonadati</taxon>
        <taxon>Pseudomonadota</taxon>
        <taxon>Alphaproteobacteria</taxon>
        <taxon>Hyphomicrobiales</taxon>
        <taxon>Methylobacteriaceae</taxon>
        <taxon>Methylorubrum</taxon>
    </lineage>
</organism>
<sequence length="85" mass="9273">MAQVLTNVMGQMLNNLPAEQRQKAFFLMGSAAIWSADHVKGDDADLARPIIQQMAHAHVKNALQSIGKKLGLDLPDVEGDGLKRH</sequence>
<dbReference type="Proteomes" id="UP001055039">
    <property type="component" value="Unassembled WGS sequence"/>
</dbReference>
<dbReference type="EMBL" id="BPRC01000025">
    <property type="protein sequence ID" value="GJE67317.1"/>
    <property type="molecule type" value="Genomic_DNA"/>
</dbReference>
<protein>
    <submittedName>
        <fullName evidence="1">Uncharacterized protein</fullName>
    </submittedName>
</protein>
<reference evidence="1" key="2">
    <citation type="submission" date="2021-08" db="EMBL/GenBank/DDBJ databases">
        <authorList>
            <person name="Tani A."/>
            <person name="Ola A."/>
            <person name="Ogura Y."/>
            <person name="Katsura K."/>
            <person name="Hayashi T."/>
        </authorList>
    </citation>
    <scope>NUCLEOTIDE SEQUENCE</scope>
    <source>
        <strain evidence="1">NBRC 15686</strain>
    </source>
</reference>
<keyword evidence="2" id="KW-1185">Reference proteome</keyword>
<accession>A0ABQ4UKI7</accession>